<dbReference type="Proteomes" id="UP000677054">
    <property type="component" value="Unassembled WGS sequence"/>
</dbReference>
<keyword evidence="8" id="KW-1185">Reference proteome</keyword>
<dbReference type="InterPro" id="IPR001660">
    <property type="entry name" value="SAM"/>
</dbReference>
<dbReference type="InterPro" id="IPR000756">
    <property type="entry name" value="Diacylglycerol_kin_accessory"/>
</dbReference>
<dbReference type="EMBL" id="CAJPEV010000279">
    <property type="protein sequence ID" value="CAG0883354.1"/>
    <property type="molecule type" value="Genomic_DNA"/>
</dbReference>
<accession>A0A7R8X479</accession>
<dbReference type="InterPro" id="IPR037607">
    <property type="entry name" value="DGK"/>
</dbReference>
<evidence type="ECO:0000256" key="3">
    <source>
        <dbReference type="ARBA" id="ARBA00022777"/>
    </source>
</evidence>
<keyword evidence="4" id="KW-0067">ATP-binding</keyword>
<dbReference type="PROSITE" id="PS50105">
    <property type="entry name" value="SAM_DOMAIN"/>
    <property type="match status" value="1"/>
</dbReference>
<dbReference type="PANTHER" id="PTHR11255">
    <property type="entry name" value="DIACYLGLYCEROL KINASE"/>
    <property type="match status" value="1"/>
</dbReference>
<dbReference type="EMBL" id="LR899796">
    <property type="protein sequence ID" value="CAD7242517.1"/>
    <property type="molecule type" value="Genomic_DNA"/>
</dbReference>
<keyword evidence="3" id="KW-0418">Kinase</keyword>
<dbReference type="Gene3D" id="1.10.150.50">
    <property type="entry name" value="Transcription Factor, Ets-1"/>
    <property type="match status" value="1"/>
</dbReference>
<dbReference type="InterPro" id="IPR054474">
    <property type="entry name" value="DGKD_4H"/>
</dbReference>
<dbReference type="SMART" id="SM00454">
    <property type="entry name" value="SAM"/>
    <property type="match status" value="1"/>
</dbReference>
<dbReference type="SMART" id="SM00045">
    <property type="entry name" value="DAGKa"/>
    <property type="match status" value="1"/>
</dbReference>
<dbReference type="Pfam" id="PF07647">
    <property type="entry name" value="SAM_2"/>
    <property type="match status" value="1"/>
</dbReference>
<evidence type="ECO:0000256" key="1">
    <source>
        <dbReference type="ARBA" id="ARBA00022679"/>
    </source>
</evidence>
<dbReference type="GO" id="GO:0005524">
    <property type="term" value="F:ATP binding"/>
    <property type="evidence" value="ECO:0007669"/>
    <property type="project" value="UniProtKB-KW"/>
</dbReference>
<dbReference type="OrthoDB" id="196165at2759"/>
<protein>
    <recommendedName>
        <fullName evidence="6">SAM domain-containing protein</fullName>
    </recommendedName>
</protein>
<dbReference type="InterPro" id="IPR016064">
    <property type="entry name" value="NAD/diacylglycerol_kinase_sf"/>
</dbReference>
<keyword evidence="2" id="KW-0547">Nucleotide-binding</keyword>
<dbReference type="GO" id="GO:0004143">
    <property type="term" value="F:ATP-dependent diacylglycerol kinase activity"/>
    <property type="evidence" value="ECO:0007669"/>
    <property type="project" value="InterPro"/>
</dbReference>
<evidence type="ECO:0000313" key="7">
    <source>
        <dbReference type="EMBL" id="CAD7242517.1"/>
    </source>
</evidence>
<proteinExistence type="predicted"/>
<evidence type="ECO:0000256" key="5">
    <source>
        <dbReference type="SAM" id="MobiDB-lite"/>
    </source>
</evidence>
<dbReference type="AlphaFoldDB" id="A0A7R8X479"/>
<dbReference type="GO" id="GO:0007200">
    <property type="term" value="P:phospholipase C-activating G protein-coupled receptor signaling pathway"/>
    <property type="evidence" value="ECO:0007669"/>
    <property type="project" value="InterPro"/>
</dbReference>
<dbReference type="Pfam" id="PF22944">
    <property type="entry name" value="DGKD_4H"/>
    <property type="match status" value="1"/>
</dbReference>
<organism evidence="7">
    <name type="scientific">Darwinula stevensoni</name>
    <dbReference type="NCBI Taxonomy" id="69355"/>
    <lineage>
        <taxon>Eukaryota</taxon>
        <taxon>Metazoa</taxon>
        <taxon>Ecdysozoa</taxon>
        <taxon>Arthropoda</taxon>
        <taxon>Crustacea</taxon>
        <taxon>Oligostraca</taxon>
        <taxon>Ostracoda</taxon>
        <taxon>Podocopa</taxon>
        <taxon>Podocopida</taxon>
        <taxon>Darwinulocopina</taxon>
        <taxon>Darwinuloidea</taxon>
        <taxon>Darwinulidae</taxon>
        <taxon>Darwinula</taxon>
    </lineage>
</organism>
<sequence length="713" mass="79113">MLSSLLGSEEGGHRRYLKVPTPLLLFQHPDTDDTKCQYLMVKRASMELKCSADNLLNSSEEPDVYRYEEKSISALSGGAERGERGEAGEVPEITLSIPSPEEKEEAERKATRRVQIAPESFLVPPGSPQVPRESRLRAARQLGPRSHSFSHAPRSPPPTTKAGGISTRRISHLAVPGLRRDMRDRSRSPDQPVSGAAAGVIRRKLPIINPFVQLPMWPNISGNSGGLISKVLLANADALCASALPLMGVDDFSMEGFEEKTVMSNYFGIGIDAKITLAFHRKREEHPEKCRSRTRNFMWYGVLGSKEMLQKTYKNLEQRVHLECDGQRIPLPSLQGIVILNIPSFMGGTNFWGGSKADEVFLAPSLDDRLLEVVAVFGTTHMAASRLIKLQHHRIAQCSNVKISIFGGEGLPVEVDGEAWIQSPGIIRIVHKNRAQMLCRNRQLETSLKSWQEKQQRGSVSHKLAVNPIPLSDDELQLLANLLEDAMSLVRIVKVSAVETPLIGQELLSLAHQSSHLINKTCPGGKMAEGPALRLAASELVAALRELQDGTNTFLREKAPSANLNVETESRLHSALAHVEKDLRRCVDRDGTVSFICDDDHLMDRKRGSRGFLRGLLQRKSTVLPPGGIAGLGSGTREPAPRDWGLDEVEQWLERLDMAEYREKFRTHDIRGSEVLHLDRRDLKELGITKIGHIKRLQQGIKDLKALDKQSGK</sequence>
<dbReference type="SUPFAM" id="SSF47769">
    <property type="entry name" value="SAM/Pointed domain"/>
    <property type="match status" value="1"/>
</dbReference>
<dbReference type="FunFam" id="2.60.200.40:FF:000001">
    <property type="entry name" value="Diacylglycerol kinase"/>
    <property type="match status" value="1"/>
</dbReference>
<dbReference type="PANTHER" id="PTHR11255:SF109">
    <property type="entry name" value="DIACYLGLYCEROL KINASE ETA"/>
    <property type="match status" value="1"/>
</dbReference>
<dbReference type="SUPFAM" id="SSF111331">
    <property type="entry name" value="NAD kinase/diacylglycerol kinase-like"/>
    <property type="match status" value="1"/>
</dbReference>
<feature type="domain" description="SAM" evidence="6">
    <location>
        <begin position="644"/>
        <end position="707"/>
    </location>
</feature>
<evidence type="ECO:0000259" key="6">
    <source>
        <dbReference type="PROSITE" id="PS50105"/>
    </source>
</evidence>
<dbReference type="InterPro" id="IPR013761">
    <property type="entry name" value="SAM/pointed_sf"/>
</dbReference>
<evidence type="ECO:0000256" key="4">
    <source>
        <dbReference type="ARBA" id="ARBA00022840"/>
    </source>
</evidence>
<dbReference type="Gene3D" id="2.60.200.40">
    <property type="match status" value="1"/>
</dbReference>
<dbReference type="Pfam" id="PF00609">
    <property type="entry name" value="DAGK_acc"/>
    <property type="match status" value="1"/>
</dbReference>
<evidence type="ECO:0000256" key="2">
    <source>
        <dbReference type="ARBA" id="ARBA00022741"/>
    </source>
</evidence>
<feature type="region of interest" description="Disordered" evidence="5">
    <location>
        <begin position="73"/>
        <end position="165"/>
    </location>
</feature>
<dbReference type="GO" id="GO:0005886">
    <property type="term" value="C:plasma membrane"/>
    <property type="evidence" value="ECO:0007669"/>
    <property type="project" value="TreeGrafter"/>
</dbReference>
<reference evidence="7" key="1">
    <citation type="submission" date="2020-11" db="EMBL/GenBank/DDBJ databases">
        <authorList>
            <person name="Tran Van P."/>
        </authorList>
    </citation>
    <scope>NUCLEOTIDE SEQUENCE</scope>
</reference>
<name>A0A7R8X479_9CRUS</name>
<evidence type="ECO:0000313" key="8">
    <source>
        <dbReference type="Proteomes" id="UP000677054"/>
    </source>
</evidence>
<gene>
    <name evidence="7" type="ORF">DSTB1V02_LOCUS2482</name>
</gene>
<keyword evidence="1" id="KW-0808">Transferase</keyword>